<dbReference type="EMBL" id="CP097507">
    <property type="protein sequence ID" value="URE07296.1"/>
    <property type="molecule type" value="Genomic_DNA"/>
</dbReference>
<protein>
    <submittedName>
        <fullName evidence="2">Uncharacterized protein</fullName>
    </submittedName>
</protein>
<evidence type="ECO:0000256" key="1">
    <source>
        <dbReference type="SAM" id="MobiDB-lite"/>
    </source>
</evidence>
<feature type="compositionally biased region" description="Basic and acidic residues" evidence="1">
    <location>
        <begin position="1"/>
        <end position="12"/>
    </location>
</feature>
<name>A0A9E7K7G7_9LILI</name>
<reference evidence="2" key="1">
    <citation type="submission" date="2022-05" db="EMBL/GenBank/DDBJ databases">
        <title>The Musa troglodytarum L. genome provides insights into the mechanism of non-climacteric behaviour and enrichment of carotenoids.</title>
        <authorList>
            <person name="Wang J."/>
        </authorList>
    </citation>
    <scope>NUCLEOTIDE SEQUENCE</scope>
    <source>
        <tissue evidence="2">Leaf</tissue>
    </source>
</reference>
<feature type="compositionally biased region" description="Basic and acidic residues" evidence="1">
    <location>
        <begin position="40"/>
        <end position="69"/>
    </location>
</feature>
<evidence type="ECO:0000313" key="2">
    <source>
        <dbReference type="EMBL" id="URE07296.1"/>
    </source>
</evidence>
<dbReference type="AlphaFoldDB" id="A0A9E7K7G7"/>
<evidence type="ECO:0000313" key="3">
    <source>
        <dbReference type="Proteomes" id="UP001055439"/>
    </source>
</evidence>
<dbReference type="Proteomes" id="UP001055439">
    <property type="component" value="Chromosome 5"/>
</dbReference>
<accession>A0A9E7K7G7</accession>
<feature type="region of interest" description="Disordered" evidence="1">
    <location>
        <begin position="1"/>
        <end position="69"/>
    </location>
</feature>
<dbReference type="EMBL" id="CP097507">
    <property type="protein sequence ID" value="URE07295.1"/>
    <property type="molecule type" value="Genomic_DNA"/>
</dbReference>
<gene>
    <name evidence="2" type="ORF">MUK42_33883</name>
</gene>
<sequence length="69" mass="7505">MGPNRHAKELLKAGKPGSRSSGIRFMACSSSAQQSLGDGLSRDNESSKLKKSQDLQLRKPERAYAETVN</sequence>
<proteinExistence type="predicted"/>
<keyword evidence="3" id="KW-1185">Reference proteome</keyword>
<organism evidence="2 3">
    <name type="scientific">Musa troglodytarum</name>
    <name type="common">fe'i banana</name>
    <dbReference type="NCBI Taxonomy" id="320322"/>
    <lineage>
        <taxon>Eukaryota</taxon>
        <taxon>Viridiplantae</taxon>
        <taxon>Streptophyta</taxon>
        <taxon>Embryophyta</taxon>
        <taxon>Tracheophyta</taxon>
        <taxon>Spermatophyta</taxon>
        <taxon>Magnoliopsida</taxon>
        <taxon>Liliopsida</taxon>
        <taxon>Zingiberales</taxon>
        <taxon>Musaceae</taxon>
        <taxon>Musa</taxon>
    </lineage>
</organism>
<feature type="non-terminal residue" evidence="2">
    <location>
        <position position="69"/>
    </location>
</feature>